<dbReference type="Proteomes" id="UP000824200">
    <property type="component" value="Unassembled WGS sequence"/>
</dbReference>
<feature type="region of interest" description="Disordered" evidence="1">
    <location>
        <begin position="1"/>
        <end position="67"/>
    </location>
</feature>
<evidence type="ECO:0000256" key="2">
    <source>
        <dbReference type="SAM" id="Phobius"/>
    </source>
</evidence>
<feature type="compositionally biased region" description="Basic and acidic residues" evidence="1">
    <location>
        <begin position="39"/>
        <end position="64"/>
    </location>
</feature>
<dbReference type="EMBL" id="DVHL01000033">
    <property type="protein sequence ID" value="HIR66023.1"/>
    <property type="molecule type" value="Genomic_DNA"/>
</dbReference>
<accession>A0A9D1J841</accession>
<dbReference type="AlphaFoldDB" id="A0A9D1J841"/>
<comment type="caution">
    <text evidence="3">The sequence shown here is derived from an EMBL/GenBank/DDBJ whole genome shotgun (WGS) entry which is preliminary data.</text>
</comment>
<evidence type="ECO:0000313" key="3">
    <source>
        <dbReference type="EMBL" id="HIR66023.1"/>
    </source>
</evidence>
<feature type="transmembrane region" description="Helical" evidence="2">
    <location>
        <begin position="76"/>
        <end position="96"/>
    </location>
</feature>
<evidence type="ECO:0000313" key="4">
    <source>
        <dbReference type="Proteomes" id="UP000824200"/>
    </source>
</evidence>
<feature type="transmembrane region" description="Helical" evidence="2">
    <location>
        <begin position="102"/>
        <end position="122"/>
    </location>
</feature>
<keyword evidence="2" id="KW-1133">Transmembrane helix</keyword>
<evidence type="ECO:0000256" key="1">
    <source>
        <dbReference type="SAM" id="MobiDB-lite"/>
    </source>
</evidence>
<reference evidence="3" key="2">
    <citation type="journal article" date="2021" name="PeerJ">
        <title>Extensive microbial diversity within the chicken gut microbiome revealed by metagenomics and culture.</title>
        <authorList>
            <person name="Gilroy R."/>
            <person name="Ravi A."/>
            <person name="Getino M."/>
            <person name="Pursley I."/>
            <person name="Horton D.L."/>
            <person name="Alikhan N.F."/>
            <person name="Baker D."/>
            <person name="Gharbi K."/>
            <person name="Hall N."/>
            <person name="Watson M."/>
            <person name="Adriaenssens E.M."/>
            <person name="Foster-Nyarko E."/>
            <person name="Jarju S."/>
            <person name="Secka A."/>
            <person name="Antonio M."/>
            <person name="Oren A."/>
            <person name="Chaudhuri R.R."/>
            <person name="La Ragione R."/>
            <person name="Hildebrand F."/>
            <person name="Pallen M.J."/>
        </authorList>
    </citation>
    <scope>NUCLEOTIDE SEQUENCE</scope>
    <source>
        <strain evidence="3">CHK121-14286</strain>
    </source>
</reference>
<feature type="compositionally biased region" description="Polar residues" evidence="1">
    <location>
        <begin position="11"/>
        <end position="20"/>
    </location>
</feature>
<keyword evidence="2" id="KW-0472">Membrane</keyword>
<reference evidence="3" key="1">
    <citation type="submission" date="2020-10" db="EMBL/GenBank/DDBJ databases">
        <authorList>
            <person name="Gilroy R."/>
        </authorList>
    </citation>
    <scope>NUCLEOTIDE SEQUENCE</scope>
    <source>
        <strain evidence="3">CHK121-14286</strain>
    </source>
</reference>
<gene>
    <name evidence="3" type="ORF">IAC95_04000</name>
</gene>
<proteinExistence type="predicted"/>
<keyword evidence="2" id="KW-0812">Transmembrane</keyword>
<sequence length="239" mass="25420">MKDSLKESPDPLQNRQNASHPETESADETQTKSKNQRLAKQDGDKKRADDLSEAEKPSKKDKTDGKKKKKRNWWPLKAFVLSLALSFAVNAGSELVLEDAQLWLAIVLTLVILAFGVGFDMIGTSATSCEVGPFLAMASRKVKGAKTAVKLAKNCDVVSSVCCDVVGDICGVVSGVCAATIAVTVTQANNNFWLSVLIYALISTATISLKALGKGVAVNKANTILFGVAKVLSVFSKDG</sequence>
<name>A0A9D1J841_9BACT</name>
<protein>
    <submittedName>
        <fullName evidence="3">Uncharacterized protein</fullName>
    </submittedName>
</protein>
<organism evidence="3 4">
    <name type="scientific">Candidatus Fimimonas gallinarum</name>
    <dbReference type="NCBI Taxonomy" id="2840821"/>
    <lineage>
        <taxon>Bacteria</taxon>
        <taxon>Pseudomonadati</taxon>
        <taxon>Myxococcota</taxon>
        <taxon>Myxococcia</taxon>
        <taxon>Myxococcales</taxon>
        <taxon>Cystobacterineae</taxon>
        <taxon>Myxococcaceae</taxon>
        <taxon>Myxococcaceae incertae sedis</taxon>
        <taxon>Candidatus Fimimonas</taxon>
    </lineage>
</organism>